<keyword evidence="4" id="KW-1185">Reference proteome</keyword>
<dbReference type="AlphaFoldDB" id="A0A916XND4"/>
<proteinExistence type="predicted"/>
<sequence>MLRFCSAFALALTLGVSVAPDEAWAGRRTGTWKYAPAPYYAPRPHYAPRPGYGYGYGHRPRPPGYGYGRAYGRPHGGRGPHPRWGY</sequence>
<accession>A0A916XND4</accession>
<feature type="signal peptide" evidence="2">
    <location>
        <begin position="1"/>
        <end position="25"/>
    </location>
</feature>
<feature type="chain" id="PRO_5037846838" description="Sulfur globule protein" evidence="2">
    <location>
        <begin position="26"/>
        <end position="86"/>
    </location>
</feature>
<keyword evidence="2" id="KW-0732">Signal</keyword>
<protein>
    <recommendedName>
        <fullName evidence="5">Sulfur globule protein</fullName>
    </recommendedName>
</protein>
<evidence type="ECO:0000256" key="1">
    <source>
        <dbReference type="SAM" id="MobiDB-lite"/>
    </source>
</evidence>
<evidence type="ECO:0008006" key="5">
    <source>
        <dbReference type="Google" id="ProtNLM"/>
    </source>
</evidence>
<gene>
    <name evidence="3" type="ORF">GCM10010994_49080</name>
</gene>
<name>A0A916XND4_9HYPH</name>
<organism evidence="3 4">
    <name type="scientific">Chelatococcus reniformis</name>
    <dbReference type="NCBI Taxonomy" id="1494448"/>
    <lineage>
        <taxon>Bacteria</taxon>
        <taxon>Pseudomonadati</taxon>
        <taxon>Pseudomonadota</taxon>
        <taxon>Alphaproteobacteria</taxon>
        <taxon>Hyphomicrobiales</taxon>
        <taxon>Chelatococcaceae</taxon>
        <taxon>Chelatococcus</taxon>
    </lineage>
</organism>
<evidence type="ECO:0000313" key="4">
    <source>
        <dbReference type="Proteomes" id="UP000637002"/>
    </source>
</evidence>
<feature type="compositionally biased region" description="Basic residues" evidence="1">
    <location>
        <begin position="75"/>
        <end position="86"/>
    </location>
</feature>
<evidence type="ECO:0000313" key="3">
    <source>
        <dbReference type="EMBL" id="GGC85370.1"/>
    </source>
</evidence>
<feature type="region of interest" description="Disordered" evidence="1">
    <location>
        <begin position="67"/>
        <end position="86"/>
    </location>
</feature>
<dbReference type="Proteomes" id="UP000637002">
    <property type="component" value="Unassembled WGS sequence"/>
</dbReference>
<comment type="caution">
    <text evidence="3">The sequence shown here is derived from an EMBL/GenBank/DDBJ whole genome shotgun (WGS) entry which is preliminary data.</text>
</comment>
<evidence type="ECO:0000256" key="2">
    <source>
        <dbReference type="SAM" id="SignalP"/>
    </source>
</evidence>
<reference evidence="3" key="2">
    <citation type="submission" date="2020-09" db="EMBL/GenBank/DDBJ databases">
        <authorList>
            <person name="Sun Q."/>
            <person name="Zhou Y."/>
        </authorList>
    </citation>
    <scope>NUCLEOTIDE SEQUENCE</scope>
    <source>
        <strain evidence="3">CGMCC 1.12919</strain>
    </source>
</reference>
<reference evidence="3" key="1">
    <citation type="journal article" date="2014" name="Int. J. Syst. Evol. Microbiol.">
        <title>Complete genome sequence of Corynebacterium casei LMG S-19264T (=DSM 44701T), isolated from a smear-ripened cheese.</title>
        <authorList>
            <consortium name="US DOE Joint Genome Institute (JGI-PGF)"/>
            <person name="Walter F."/>
            <person name="Albersmeier A."/>
            <person name="Kalinowski J."/>
            <person name="Ruckert C."/>
        </authorList>
    </citation>
    <scope>NUCLEOTIDE SEQUENCE</scope>
    <source>
        <strain evidence="3">CGMCC 1.12919</strain>
    </source>
</reference>
<dbReference type="EMBL" id="BMGG01000009">
    <property type="protein sequence ID" value="GGC85370.1"/>
    <property type="molecule type" value="Genomic_DNA"/>
</dbReference>